<name>A0ABX2N617_9SPHN</name>
<feature type="transmembrane region" description="Helical" evidence="2">
    <location>
        <begin position="87"/>
        <end position="104"/>
    </location>
</feature>
<feature type="transmembrane region" description="Helical" evidence="2">
    <location>
        <begin position="289"/>
        <end position="307"/>
    </location>
</feature>
<feature type="transmembrane region" description="Helical" evidence="2">
    <location>
        <begin position="437"/>
        <end position="461"/>
    </location>
</feature>
<dbReference type="Proteomes" id="UP000652427">
    <property type="component" value="Unassembled WGS sequence"/>
</dbReference>
<feature type="transmembrane region" description="Helical" evidence="2">
    <location>
        <begin position="255"/>
        <end position="277"/>
    </location>
</feature>
<dbReference type="EMBL" id="JABWMH010000005">
    <property type="protein sequence ID" value="NVD29165.1"/>
    <property type="molecule type" value="Genomic_DNA"/>
</dbReference>
<evidence type="ECO:0000313" key="4">
    <source>
        <dbReference type="Proteomes" id="UP000652427"/>
    </source>
</evidence>
<evidence type="ECO:0000256" key="1">
    <source>
        <dbReference type="ARBA" id="ARBA00009617"/>
    </source>
</evidence>
<keyword evidence="2" id="KW-0812">Transmembrane</keyword>
<dbReference type="InterPro" id="IPR039672">
    <property type="entry name" value="MFS_2"/>
</dbReference>
<comment type="caution">
    <text evidence="3">The sequence shown here is derived from an EMBL/GenBank/DDBJ whole genome shotgun (WGS) entry which is preliminary data.</text>
</comment>
<feature type="transmembrane region" description="Helical" evidence="2">
    <location>
        <begin position="349"/>
        <end position="373"/>
    </location>
</feature>
<feature type="transmembrane region" description="Helical" evidence="2">
    <location>
        <begin position="116"/>
        <end position="139"/>
    </location>
</feature>
<proteinExistence type="inferred from homology"/>
<feature type="transmembrane region" description="Helical" evidence="2">
    <location>
        <begin position="160"/>
        <end position="179"/>
    </location>
</feature>
<comment type="similarity">
    <text evidence="1">Belongs to the sodium:galactoside symporter (TC 2.A.2) family.</text>
</comment>
<keyword evidence="2" id="KW-0472">Membrane</keyword>
<accession>A0ABX2N617</accession>
<organism evidence="3 4">
    <name type="scientific">Parasphingorhabdus flavimaris</name>
    <dbReference type="NCBI Taxonomy" id="266812"/>
    <lineage>
        <taxon>Bacteria</taxon>
        <taxon>Pseudomonadati</taxon>
        <taxon>Pseudomonadota</taxon>
        <taxon>Alphaproteobacteria</taxon>
        <taxon>Sphingomonadales</taxon>
        <taxon>Sphingomonadaceae</taxon>
        <taxon>Parasphingorhabdus</taxon>
    </lineage>
</organism>
<dbReference type="InterPro" id="IPR036259">
    <property type="entry name" value="MFS_trans_sf"/>
</dbReference>
<dbReference type="PANTHER" id="PTHR11328">
    <property type="entry name" value="MAJOR FACILITATOR SUPERFAMILY DOMAIN-CONTAINING PROTEIN"/>
    <property type="match status" value="1"/>
</dbReference>
<feature type="transmembrane region" description="Helical" evidence="2">
    <location>
        <begin position="47"/>
        <end position="66"/>
    </location>
</feature>
<dbReference type="SUPFAM" id="SSF103473">
    <property type="entry name" value="MFS general substrate transporter"/>
    <property type="match status" value="1"/>
</dbReference>
<evidence type="ECO:0000256" key="2">
    <source>
        <dbReference type="SAM" id="Phobius"/>
    </source>
</evidence>
<dbReference type="PANTHER" id="PTHR11328:SF28">
    <property type="entry name" value="MAJOR FACILITATOR SUPERFAMILY DOMAIN-CONTAINING PROTEIN 12"/>
    <property type="match status" value="1"/>
</dbReference>
<feature type="transmembrane region" description="Helical" evidence="2">
    <location>
        <begin position="394"/>
        <end position="417"/>
    </location>
</feature>
<dbReference type="Gene3D" id="1.20.1250.20">
    <property type="entry name" value="MFS general substrate transporter like domains"/>
    <property type="match status" value="2"/>
</dbReference>
<dbReference type="RefSeq" id="WP_176280623.1">
    <property type="nucleotide sequence ID" value="NZ_JABWMH010000005.1"/>
</dbReference>
<feature type="transmembrane region" description="Helical" evidence="2">
    <location>
        <begin position="319"/>
        <end position="337"/>
    </location>
</feature>
<evidence type="ECO:0000313" key="3">
    <source>
        <dbReference type="EMBL" id="NVD29165.1"/>
    </source>
</evidence>
<gene>
    <name evidence="3" type="ORF">HUO14_14800</name>
</gene>
<dbReference type="Pfam" id="PF13347">
    <property type="entry name" value="MFS_2"/>
    <property type="match status" value="1"/>
</dbReference>
<keyword evidence="2" id="KW-1133">Transmembrane helix</keyword>
<sequence length="484" mass="53877">MKNPEPAPLHLTLPNRLSYGLGGAVYAVKEAAYVMFVLLFYTQVLGLSGTATGIVLSLSLVWDAVSDPMVGSWSDRYKSRWGRRHPFMIYATVPMGLGFVALFAPPEFVLDSQLWLAAWLLGCSLWIRTALTFFSIPHYTLVAEISQDYHERSALMGQRTAFLFLTTLLLPSACLYFLFDEGAGGDGRFVASNYVTYGWLSALIVWITATACIAGTWKFIGHTRIDPRRAPSTPGFAGLWLDFLSTFQNRNFRNVLAYDLGATAAYGITVALNIIFWTYFWELQATETGLVLGLSVLIAVPIAMVFLKTAGRRMAKHDIVKWAVIVMLLDLSWPYLLRWFALIPDNGDPLIFAILVIQNAIFMSFFILRIVAITSLTADLTDEHEAETGLRQEGGFYAVLQFTTKLGGAVGPLYGGFALDMVGLEEGMRPGAVEQSALDALVWIGAAAIVPLMLVAFYFTFRFSMTEERLRQIQALIARRRRDE</sequence>
<protein>
    <submittedName>
        <fullName evidence="3">MFS transporter</fullName>
    </submittedName>
</protein>
<keyword evidence="4" id="KW-1185">Reference proteome</keyword>
<reference evidence="3 4" key="1">
    <citation type="submission" date="2020-06" db="EMBL/GenBank/DDBJ databases">
        <authorList>
            <person name="Kim S.-J."/>
            <person name="Park S.-J."/>
        </authorList>
    </citation>
    <scope>NUCLEOTIDE SEQUENCE [LARGE SCALE GENOMIC DNA]</scope>
    <source>
        <strain evidence="3 4">SW-151</strain>
    </source>
</reference>
<feature type="transmembrane region" description="Helical" evidence="2">
    <location>
        <begin position="199"/>
        <end position="220"/>
    </location>
</feature>